<organism evidence="2 3">
    <name type="scientific">Vibrio algicola</name>
    <dbReference type="NCBI Taxonomy" id="2662262"/>
    <lineage>
        <taxon>Bacteria</taxon>
        <taxon>Pseudomonadati</taxon>
        <taxon>Pseudomonadota</taxon>
        <taxon>Gammaproteobacteria</taxon>
        <taxon>Vibrionales</taxon>
        <taxon>Vibrionaceae</taxon>
        <taxon>Vibrio</taxon>
    </lineage>
</organism>
<evidence type="ECO:0000256" key="1">
    <source>
        <dbReference type="PIRNR" id="PIRNR029225"/>
    </source>
</evidence>
<dbReference type="EMBL" id="CP045699">
    <property type="protein sequence ID" value="QGA66054.1"/>
    <property type="molecule type" value="Genomic_DNA"/>
</dbReference>
<keyword evidence="3" id="KW-1185">Reference proteome</keyword>
<accession>A0A5Q0TGQ8</accession>
<sequence>MEQLIERQKLQEIGIDVWEVSHPERLQGFQSSGFSLPPTCVLLLVAESIPQGQDTALFAKVLASMKLNLDQALHVTPTQLSQINQHQLTWVWFCGTETETDTETKSQALEFSVEGLQVLNSVSLADIPTDISHRRQLWQQICSYQK</sequence>
<gene>
    <name evidence="2" type="ORF">GFB47_08175</name>
</gene>
<keyword evidence="1" id="KW-0548">Nucleotidyltransferase</keyword>
<dbReference type="GO" id="GO:0008408">
    <property type="term" value="F:3'-5' exonuclease activity"/>
    <property type="evidence" value="ECO:0007669"/>
    <property type="project" value="InterPro"/>
</dbReference>
<protein>
    <recommendedName>
        <fullName evidence="1">DNA polymerase III subunit psi</fullName>
    </recommendedName>
</protein>
<evidence type="ECO:0000313" key="2">
    <source>
        <dbReference type="EMBL" id="QGA66054.1"/>
    </source>
</evidence>
<dbReference type="InterPro" id="IPR036654">
    <property type="entry name" value="DNA_pol_III_psi_sf"/>
</dbReference>
<dbReference type="GO" id="GO:0006260">
    <property type="term" value="P:DNA replication"/>
    <property type="evidence" value="ECO:0007669"/>
    <property type="project" value="UniProtKB-KW"/>
</dbReference>
<dbReference type="Pfam" id="PF03603">
    <property type="entry name" value="DNA_III_psi"/>
    <property type="match status" value="1"/>
</dbReference>
<reference evidence="2 3" key="1">
    <citation type="submission" date="2019-10" db="EMBL/GenBank/DDBJ databases">
        <title>Vibrio sp. nov., isolated from Coralline algae surface.</title>
        <authorList>
            <person name="Geng Y."/>
            <person name="Zhang X."/>
        </authorList>
    </citation>
    <scope>NUCLEOTIDE SEQUENCE [LARGE SCALE GENOMIC DNA]</scope>
    <source>
        <strain evidence="2 3">SM1977</strain>
    </source>
</reference>
<keyword evidence="1" id="KW-0235">DNA replication</keyword>
<dbReference type="GO" id="GO:0003887">
    <property type="term" value="F:DNA-directed DNA polymerase activity"/>
    <property type="evidence" value="ECO:0007669"/>
    <property type="project" value="UniProtKB-KW"/>
</dbReference>
<dbReference type="InterPro" id="IPR004615">
    <property type="entry name" value="DNA_pol_III_psi"/>
</dbReference>
<comment type="function">
    <text evidence="1">Part of the beta sliding clamp loading complex, which hydrolyzes ATP to load the beta clamp onto primed DNA to form the DNA replication pre-initiation complex. DNA polymerase III is a complex, multichain enzyme responsible for most of the replicative synthesis in bacteria. This DNA polymerase also exhibits 3' to 5' exonuclease activity.</text>
</comment>
<dbReference type="PIRSF" id="PIRSF029225">
    <property type="entry name" value="DNA_pol_III_psi"/>
    <property type="match status" value="1"/>
</dbReference>
<dbReference type="AlphaFoldDB" id="A0A5Q0TGQ8"/>
<dbReference type="Gene3D" id="3.40.50.10220">
    <property type="entry name" value="DNA polymerase III, psi subunit"/>
    <property type="match status" value="1"/>
</dbReference>
<evidence type="ECO:0000313" key="3">
    <source>
        <dbReference type="Proteomes" id="UP000348942"/>
    </source>
</evidence>
<name>A0A5Q0TGQ8_9VIBR</name>
<dbReference type="SUPFAM" id="SSF102220">
    <property type="entry name" value="DNA polymerase III psi subunit"/>
    <property type="match status" value="1"/>
</dbReference>
<keyword evidence="1" id="KW-0808">Transferase</keyword>
<dbReference type="Proteomes" id="UP000348942">
    <property type="component" value="Chromosome 1"/>
</dbReference>
<proteinExistence type="predicted"/>
<keyword evidence="1" id="KW-0239">DNA-directed DNA polymerase</keyword>